<dbReference type="PANTHER" id="PTHR31435">
    <property type="entry name" value="PROTEIN NATD1"/>
    <property type="match status" value="1"/>
</dbReference>
<accession>A0A1H1P2K2</accession>
<sequence>MSTLEYTVVDAPESGQYEARTPAGEVVGYSAYRRDGDTIVFPHTVVPPEHGGQGIASALAKTSLDDARAAGLTVVPACSFYATYIDRHPEYADLVR</sequence>
<dbReference type="SUPFAM" id="SSF55729">
    <property type="entry name" value="Acyl-CoA N-acyltransferases (Nat)"/>
    <property type="match status" value="1"/>
</dbReference>
<dbReference type="Proteomes" id="UP000185663">
    <property type="component" value="Chromosome I"/>
</dbReference>
<evidence type="ECO:0000259" key="2">
    <source>
        <dbReference type="PROSITE" id="PS51729"/>
    </source>
</evidence>
<evidence type="ECO:0000259" key="1">
    <source>
        <dbReference type="PROSITE" id="PS51186"/>
    </source>
</evidence>
<gene>
    <name evidence="3" type="ORF">SAMN04489860_0687</name>
</gene>
<dbReference type="PROSITE" id="PS51729">
    <property type="entry name" value="GNAT_YJDJ"/>
    <property type="match status" value="1"/>
</dbReference>
<dbReference type="InterPro" id="IPR016181">
    <property type="entry name" value="Acyl_CoA_acyltransferase"/>
</dbReference>
<dbReference type="eggNOG" id="COG2388">
    <property type="taxonomic scope" value="Bacteria"/>
</dbReference>
<protein>
    <submittedName>
        <fullName evidence="3">Uncharacterized protein</fullName>
    </submittedName>
</protein>
<dbReference type="InterPro" id="IPR031165">
    <property type="entry name" value="GNAT_YJDJ"/>
</dbReference>
<feature type="domain" description="N-acetyltransferase" evidence="1">
    <location>
        <begin position="1"/>
        <end position="96"/>
    </location>
</feature>
<dbReference type="CDD" id="cd04301">
    <property type="entry name" value="NAT_SF"/>
    <property type="match status" value="1"/>
</dbReference>
<dbReference type="PROSITE" id="PS51186">
    <property type="entry name" value="GNAT"/>
    <property type="match status" value="1"/>
</dbReference>
<dbReference type="InterPro" id="IPR000182">
    <property type="entry name" value="GNAT_dom"/>
</dbReference>
<dbReference type="EMBL" id="LT629776">
    <property type="protein sequence ID" value="SDS05444.1"/>
    <property type="molecule type" value="Genomic_DNA"/>
</dbReference>
<dbReference type="GO" id="GO:0016747">
    <property type="term" value="F:acyltransferase activity, transferring groups other than amino-acyl groups"/>
    <property type="evidence" value="ECO:0007669"/>
    <property type="project" value="InterPro"/>
</dbReference>
<dbReference type="PANTHER" id="PTHR31435:SF10">
    <property type="entry name" value="BSR4717 PROTEIN"/>
    <property type="match status" value="1"/>
</dbReference>
<organism evidence="3 4">
    <name type="scientific">Paraoerskovia marina</name>
    <dbReference type="NCBI Taxonomy" id="545619"/>
    <lineage>
        <taxon>Bacteria</taxon>
        <taxon>Bacillati</taxon>
        <taxon>Actinomycetota</taxon>
        <taxon>Actinomycetes</taxon>
        <taxon>Micrococcales</taxon>
        <taxon>Cellulomonadaceae</taxon>
        <taxon>Paraoerskovia</taxon>
    </lineage>
</organism>
<dbReference type="InterPro" id="IPR045057">
    <property type="entry name" value="Gcn5-rel_NAT"/>
</dbReference>
<reference evidence="3 4" key="1">
    <citation type="submission" date="2016-10" db="EMBL/GenBank/DDBJ databases">
        <authorList>
            <person name="de Groot N.N."/>
        </authorList>
    </citation>
    <scope>NUCLEOTIDE SEQUENCE [LARGE SCALE GENOMIC DNA]</scope>
    <source>
        <strain evidence="3 4">DSM 22126</strain>
    </source>
</reference>
<proteinExistence type="predicted"/>
<name>A0A1H1P2K2_9CELL</name>
<evidence type="ECO:0000313" key="3">
    <source>
        <dbReference type="EMBL" id="SDS05444.1"/>
    </source>
</evidence>
<feature type="domain" description="N-acetyltransferase" evidence="2">
    <location>
        <begin position="9"/>
        <end position="96"/>
    </location>
</feature>
<dbReference type="Gene3D" id="3.40.630.30">
    <property type="match status" value="1"/>
</dbReference>
<dbReference type="STRING" id="545619.SAMN04489860_0687"/>
<dbReference type="AlphaFoldDB" id="A0A1H1P2K2"/>
<evidence type="ECO:0000313" key="4">
    <source>
        <dbReference type="Proteomes" id="UP000185663"/>
    </source>
</evidence>
<keyword evidence="4" id="KW-1185">Reference proteome</keyword>
<dbReference type="OrthoDB" id="5405911at2"/>
<dbReference type="Pfam" id="PF14542">
    <property type="entry name" value="Acetyltransf_CG"/>
    <property type="match status" value="1"/>
</dbReference>
<dbReference type="RefSeq" id="WP_029254075.1">
    <property type="nucleotide sequence ID" value="NZ_LT629776.1"/>
</dbReference>